<protein>
    <submittedName>
        <fullName evidence="3">AAA family ATPase</fullName>
    </submittedName>
</protein>
<dbReference type="InterPro" id="IPR052026">
    <property type="entry name" value="ExeA_AAA_ATPase_DNA-bind"/>
</dbReference>
<dbReference type="InterPro" id="IPR027417">
    <property type="entry name" value="P-loop_NTPase"/>
</dbReference>
<feature type="domain" description="ORC1/DEAH AAA+ ATPase" evidence="2">
    <location>
        <begin position="111"/>
        <end position="221"/>
    </location>
</feature>
<keyword evidence="4" id="KW-1185">Reference proteome</keyword>
<dbReference type="Pfam" id="PF09077">
    <property type="entry name" value="Phage-MuB_C"/>
    <property type="match status" value="1"/>
</dbReference>
<dbReference type="Gene3D" id="1.10.1180.10">
    <property type="entry name" value="B transposition protein, C-terminal domain"/>
    <property type="match status" value="1"/>
</dbReference>
<evidence type="ECO:0000259" key="1">
    <source>
        <dbReference type="Pfam" id="PF09077"/>
    </source>
</evidence>
<dbReference type="InterPro" id="IPR036733">
    <property type="entry name" value="B_transposit_C_sf"/>
</dbReference>
<dbReference type="InterPro" id="IPR049945">
    <property type="entry name" value="AAA_22"/>
</dbReference>
<feature type="domain" description="B transposition protein C-terminal" evidence="1">
    <location>
        <begin position="238"/>
        <end position="315"/>
    </location>
</feature>
<organism evidence="3 4">
    <name type="scientific">Dyella lutea</name>
    <dbReference type="NCBI Taxonomy" id="2950441"/>
    <lineage>
        <taxon>Bacteria</taxon>
        <taxon>Pseudomonadati</taxon>
        <taxon>Pseudomonadota</taxon>
        <taxon>Gammaproteobacteria</taxon>
        <taxon>Lysobacterales</taxon>
        <taxon>Rhodanobacteraceae</taxon>
        <taxon>Dyella</taxon>
    </lineage>
</organism>
<reference evidence="3 4" key="1">
    <citation type="submission" date="2022-06" db="EMBL/GenBank/DDBJ databases">
        <title>Dyella sp. Sa strain:Sa Genome sequencing.</title>
        <authorList>
            <person name="Park S."/>
        </authorList>
    </citation>
    <scope>NUCLEOTIDE SEQUENCE [LARGE SCALE GENOMIC DNA]</scope>
    <source>
        <strain evidence="3 4">Sa</strain>
    </source>
</reference>
<dbReference type="InterPro" id="IPR010982">
    <property type="entry name" value="Lambda_DNA-bd_dom_sf"/>
</dbReference>
<dbReference type="SUPFAM" id="SSF47681">
    <property type="entry name" value="C-terminal domain of B transposition protein"/>
    <property type="match status" value="1"/>
</dbReference>
<evidence type="ECO:0000313" key="3">
    <source>
        <dbReference type="EMBL" id="MCP1375354.1"/>
    </source>
</evidence>
<evidence type="ECO:0000259" key="2">
    <source>
        <dbReference type="Pfam" id="PF13401"/>
    </source>
</evidence>
<dbReference type="PANTHER" id="PTHR35894:SF5">
    <property type="entry name" value="MU-LIKE PROPHAGE FLUMU DNA TRANSPOSITION PROTEIN B"/>
    <property type="match status" value="1"/>
</dbReference>
<name>A0ABT1FDE0_9GAMM</name>
<comment type="caution">
    <text evidence="3">The sequence shown here is derived from an EMBL/GenBank/DDBJ whole genome shotgun (WGS) entry which is preliminary data.</text>
</comment>
<evidence type="ECO:0000313" key="4">
    <source>
        <dbReference type="Proteomes" id="UP001204615"/>
    </source>
</evidence>
<proteinExistence type="predicted"/>
<dbReference type="Pfam" id="PF13401">
    <property type="entry name" value="AAA_22"/>
    <property type="match status" value="1"/>
</dbReference>
<dbReference type="EMBL" id="JAMZEK010000003">
    <property type="protein sequence ID" value="MCP1375354.1"/>
    <property type="molecule type" value="Genomic_DNA"/>
</dbReference>
<gene>
    <name evidence="3" type="ORF">NC595_14990</name>
</gene>
<dbReference type="Gene3D" id="1.10.260.40">
    <property type="entry name" value="lambda repressor-like DNA-binding domains"/>
    <property type="match status" value="1"/>
</dbReference>
<dbReference type="SUPFAM" id="SSF52540">
    <property type="entry name" value="P-loop containing nucleoside triphosphate hydrolases"/>
    <property type="match status" value="1"/>
</dbReference>
<accession>A0ABT1FDE0</accession>
<dbReference type="Proteomes" id="UP001204615">
    <property type="component" value="Unassembled WGS sequence"/>
</dbReference>
<dbReference type="RefSeq" id="WP_253567788.1">
    <property type="nucleotide sequence ID" value="NZ_JAMZEK010000003.1"/>
</dbReference>
<dbReference type="InterPro" id="IPR009084">
    <property type="entry name" value="B_transpositn_C"/>
</dbReference>
<dbReference type="PANTHER" id="PTHR35894">
    <property type="entry name" value="GENERAL SECRETION PATHWAY PROTEIN A-RELATED"/>
    <property type="match status" value="1"/>
</dbReference>
<sequence>MTDTANVTQIYQGDAELRDQIRSILTTDKRLSQALLSKEAGFSAATLNQWLLGKYAGDNESIDNKLRIWLDAHNSRRAARNAMPVAPDFVVTPTAKRILGTLGYAQMAGDMAVIYGNPGVSKSDTNKYYSKNSPNVWIATMTPSTSGVVTALQEIAEALGLDADGGARAIKKRICKRVLDTNGLLICDEAQHLSVAALDEIRAIHDATGVAIALVGNEGVFARMHGGREATKLDRLQSRIGKRLKIPQATTEDIKALIAAWGITDEKCERTLVEIARRPGALRTLTKTLRLASMYAAAEGRAVCCEDVRAAATELMDGGK</sequence>